<dbReference type="EMBL" id="JAROCC010000005">
    <property type="protein sequence ID" value="MDN4607365.1"/>
    <property type="molecule type" value="Genomic_DNA"/>
</dbReference>
<evidence type="ECO:0000313" key="2">
    <source>
        <dbReference type="Proteomes" id="UP001175097"/>
    </source>
</evidence>
<keyword evidence="2" id="KW-1185">Reference proteome</keyword>
<sequence>MWKMVEKLFNKVVDKFVEVDLKYHDIKYLKNRTQIVNPIIENIPQRNTHCWSCKRSPLSTNTHKCCAKCKWIICDNCGQCSQPCTVNHNPYLSKDRKLIISSNVEEKIIDKLKGIIIVEYLSELLYSDDFSDALVIVMLEHFYSKGDGYSKFTSDVYDLFNDEEEPIGDYFRQLINEIKTDQTKKVINY</sequence>
<comment type="caution">
    <text evidence="1">The sequence shown here is derived from an EMBL/GenBank/DDBJ whole genome shotgun (WGS) entry which is preliminary data.</text>
</comment>
<reference evidence="1" key="1">
    <citation type="submission" date="2023-03" db="EMBL/GenBank/DDBJ databases">
        <title>MT1 and MT2 Draft Genomes of Novel Species.</title>
        <authorList>
            <person name="Venkateswaran K."/>
        </authorList>
    </citation>
    <scope>NUCLEOTIDE SEQUENCE</scope>
    <source>
        <strain evidence="1">F6_3S_P_2</strain>
    </source>
</reference>
<protein>
    <submittedName>
        <fullName evidence="1">Uncharacterized protein</fullName>
    </submittedName>
</protein>
<organism evidence="1 2">
    <name type="scientific">Sporosarcina highlanderae</name>
    <dbReference type="NCBI Taxonomy" id="3035916"/>
    <lineage>
        <taxon>Bacteria</taxon>
        <taxon>Bacillati</taxon>
        <taxon>Bacillota</taxon>
        <taxon>Bacilli</taxon>
        <taxon>Bacillales</taxon>
        <taxon>Caryophanaceae</taxon>
        <taxon>Sporosarcina</taxon>
    </lineage>
</organism>
<accession>A0ABT8JQL5</accession>
<proteinExistence type="predicted"/>
<evidence type="ECO:0000313" key="1">
    <source>
        <dbReference type="EMBL" id="MDN4607365.1"/>
    </source>
</evidence>
<dbReference type="RefSeq" id="WP_301242911.1">
    <property type="nucleotide sequence ID" value="NZ_JAROCC010000005.1"/>
</dbReference>
<gene>
    <name evidence="1" type="ORF">P5G49_07695</name>
</gene>
<dbReference type="Proteomes" id="UP001175097">
    <property type="component" value="Unassembled WGS sequence"/>
</dbReference>
<name>A0ABT8JQL5_9BACL</name>